<keyword evidence="2" id="KW-1185">Reference proteome</keyword>
<evidence type="ECO:0000313" key="1">
    <source>
        <dbReference type="EMBL" id="KAI8551700.1"/>
    </source>
</evidence>
<protein>
    <submittedName>
        <fullName evidence="1">Uncharacterized protein</fullName>
    </submittedName>
</protein>
<accession>A0ACC0NEQ9</accession>
<sequence length="608" mass="67358">MSVPKNPGLSEEREEEESYGTSESMDPELYRATTEGDILEFIKAMEHGTLDRQYHSLAGCVQLGPQKNTVLHIATSCGHYEIVKLLCNDLPFYVAEKNSKGDTPLHIAARAGDLLLVNLLINCDLREGALELENEERNTALHEALGHRHQKVARILIDRNRSAWYSVNKEGKSVLYLAAEAGFVGLVRLLMENPAGICRVEGRIRNKSPVHAAILGKHIDVLKMLWEKDQSSFNLRCDEEGRNALHFSASLGFLEGVKFLLSNFCAAAYQRDIYGLFPIHTASSEGHVDIIQGMLQYCPDSRELLTFQGQNIFHVAAKSGNDKAVSSMLKMPELEKLLNEKDDEGNMPLHVATICGHPRIVRALTWDERVDLELVNNDGLTALDIAEEFMETRASFRKRLTWMALRVAGAPRSPHTNVSRQTSSAGQNAELWNNKDKVNVILLVATLVATVTFTAGFTVPGGYNNSDPDQGMATMLAKVKFQEFVICDTIAMYSSIIVTVTLICAQLGDLSSMHVALKLAVPLLAIALAMMSIAFMAGLYVVVNTVSWLGNVILVMGSNVVIVLAALFVPLCFLGSSNYLIFRRLSYFPFRLLLYAFGSYTEHDENED</sequence>
<comment type="caution">
    <text evidence="1">The sequence shown here is derived from an EMBL/GenBank/DDBJ whole genome shotgun (WGS) entry which is preliminary data.</text>
</comment>
<dbReference type="Proteomes" id="UP001062846">
    <property type="component" value="Chromosome 6"/>
</dbReference>
<dbReference type="EMBL" id="CM046393">
    <property type="protein sequence ID" value="KAI8551700.1"/>
    <property type="molecule type" value="Genomic_DNA"/>
</dbReference>
<organism evidence="1 2">
    <name type="scientific">Rhododendron molle</name>
    <name type="common">Chinese azalea</name>
    <name type="synonym">Azalea mollis</name>
    <dbReference type="NCBI Taxonomy" id="49168"/>
    <lineage>
        <taxon>Eukaryota</taxon>
        <taxon>Viridiplantae</taxon>
        <taxon>Streptophyta</taxon>
        <taxon>Embryophyta</taxon>
        <taxon>Tracheophyta</taxon>
        <taxon>Spermatophyta</taxon>
        <taxon>Magnoliopsida</taxon>
        <taxon>eudicotyledons</taxon>
        <taxon>Gunneridae</taxon>
        <taxon>Pentapetalae</taxon>
        <taxon>asterids</taxon>
        <taxon>Ericales</taxon>
        <taxon>Ericaceae</taxon>
        <taxon>Ericoideae</taxon>
        <taxon>Rhodoreae</taxon>
        <taxon>Rhododendron</taxon>
    </lineage>
</organism>
<gene>
    <name evidence="1" type="ORF">RHMOL_Rhmol06G0206500</name>
</gene>
<proteinExistence type="predicted"/>
<reference evidence="1" key="1">
    <citation type="submission" date="2022-02" db="EMBL/GenBank/DDBJ databases">
        <title>Plant Genome Project.</title>
        <authorList>
            <person name="Zhang R.-G."/>
        </authorList>
    </citation>
    <scope>NUCLEOTIDE SEQUENCE</scope>
    <source>
        <strain evidence="1">AT1</strain>
    </source>
</reference>
<evidence type="ECO:0000313" key="2">
    <source>
        <dbReference type="Proteomes" id="UP001062846"/>
    </source>
</evidence>
<name>A0ACC0NEQ9_RHOML</name>